<keyword evidence="1" id="KW-0732">Signal</keyword>
<keyword evidence="2" id="KW-1133">Transmembrane helix</keyword>
<dbReference type="GO" id="GO:0043190">
    <property type="term" value="C:ATP-binding cassette (ABC) transporter complex"/>
    <property type="evidence" value="ECO:0007669"/>
    <property type="project" value="InterPro"/>
</dbReference>
<reference evidence="4 5" key="1">
    <citation type="submission" date="2019-06" db="EMBL/GenBank/DDBJ databases">
        <title>Sequencing the genomes of 1000 actinobacteria strains.</title>
        <authorList>
            <person name="Klenk H.-P."/>
        </authorList>
    </citation>
    <scope>NUCLEOTIDE SEQUENCE [LARGE SCALE GENOMIC DNA]</scope>
    <source>
        <strain evidence="4 5">DSM 8803</strain>
    </source>
</reference>
<evidence type="ECO:0000256" key="2">
    <source>
        <dbReference type="SAM" id="Phobius"/>
    </source>
</evidence>
<organism evidence="4 5">
    <name type="scientific">Leucobacter komagatae</name>
    <dbReference type="NCBI Taxonomy" id="55969"/>
    <lineage>
        <taxon>Bacteria</taxon>
        <taxon>Bacillati</taxon>
        <taxon>Actinomycetota</taxon>
        <taxon>Actinomycetes</taxon>
        <taxon>Micrococcales</taxon>
        <taxon>Microbacteriaceae</taxon>
        <taxon>Leucobacter</taxon>
    </lineage>
</organism>
<dbReference type="PIRSF" id="PIRSF002741">
    <property type="entry name" value="MppA"/>
    <property type="match status" value="1"/>
</dbReference>
<dbReference type="PANTHER" id="PTHR30290">
    <property type="entry name" value="PERIPLASMIC BINDING COMPONENT OF ABC TRANSPORTER"/>
    <property type="match status" value="1"/>
</dbReference>
<dbReference type="GO" id="GO:1904680">
    <property type="term" value="F:peptide transmembrane transporter activity"/>
    <property type="evidence" value="ECO:0007669"/>
    <property type="project" value="TreeGrafter"/>
</dbReference>
<keyword evidence="2" id="KW-0472">Membrane</keyword>
<keyword evidence="5" id="KW-1185">Reference proteome</keyword>
<feature type="transmembrane region" description="Helical" evidence="2">
    <location>
        <begin position="20"/>
        <end position="40"/>
    </location>
</feature>
<dbReference type="GO" id="GO:0042597">
    <property type="term" value="C:periplasmic space"/>
    <property type="evidence" value="ECO:0007669"/>
    <property type="project" value="UniProtKB-ARBA"/>
</dbReference>
<evidence type="ECO:0000259" key="3">
    <source>
        <dbReference type="Pfam" id="PF00496"/>
    </source>
</evidence>
<dbReference type="Pfam" id="PF00496">
    <property type="entry name" value="SBP_bac_5"/>
    <property type="match status" value="1"/>
</dbReference>
<dbReference type="Gene3D" id="3.90.76.10">
    <property type="entry name" value="Dipeptide-binding Protein, Domain 1"/>
    <property type="match status" value="1"/>
</dbReference>
<protein>
    <submittedName>
        <fullName evidence="4">Peptide/nickel transport system substrate-binding protein</fullName>
    </submittedName>
</protein>
<dbReference type="EMBL" id="VFON01000001">
    <property type="protein sequence ID" value="TQL42041.1"/>
    <property type="molecule type" value="Genomic_DNA"/>
</dbReference>
<gene>
    <name evidence="4" type="ORF">FB468_0021</name>
</gene>
<comment type="caution">
    <text evidence="4">The sequence shown here is derived from an EMBL/GenBank/DDBJ whole genome shotgun (WGS) entry which is preliminary data.</text>
</comment>
<dbReference type="Gene3D" id="3.10.105.10">
    <property type="entry name" value="Dipeptide-binding Protein, Domain 3"/>
    <property type="match status" value="1"/>
</dbReference>
<evidence type="ECO:0000313" key="5">
    <source>
        <dbReference type="Proteomes" id="UP000319094"/>
    </source>
</evidence>
<evidence type="ECO:0000313" key="4">
    <source>
        <dbReference type="EMBL" id="TQL42041.1"/>
    </source>
</evidence>
<dbReference type="SUPFAM" id="SSF53850">
    <property type="entry name" value="Periplasmic binding protein-like II"/>
    <property type="match status" value="1"/>
</dbReference>
<dbReference type="OrthoDB" id="9796817at2"/>
<dbReference type="InterPro" id="IPR000914">
    <property type="entry name" value="SBP_5_dom"/>
</dbReference>
<dbReference type="InterPro" id="IPR030678">
    <property type="entry name" value="Peptide/Ni-bd"/>
</dbReference>
<keyword evidence="2" id="KW-0812">Transmembrane</keyword>
<dbReference type="Proteomes" id="UP000319094">
    <property type="component" value="Unassembled WGS sequence"/>
</dbReference>
<proteinExistence type="predicted"/>
<accession>A0A542Y1T4</accession>
<feature type="domain" description="Solute-binding protein family 5" evidence="3">
    <location>
        <begin position="97"/>
        <end position="415"/>
    </location>
</feature>
<dbReference type="PANTHER" id="PTHR30290:SF38">
    <property type="entry name" value="D,D-DIPEPTIDE-BINDING PERIPLASMIC PROTEIN DDPA-RELATED"/>
    <property type="match status" value="1"/>
</dbReference>
<name>A0A542Y1T4_9MICO</name>
<dbReference type="Gene3D" id="3.40.190.10">
    <property type="entry name" value="Periplasmic binding protein-like II"/>
    <property type="match status" value="1"/>
</dbReference>
<evidence type="ECO:0000256" key="1">
    <source>
        <dbReference type="ARBA" id="ARBA00022729"/>
    </source>
</evidence>
<dbReference type="InterPro" id="IPR039424">
    <property type="entry name" value="SBP_5"/>
</dbReference>
<dbReference type="RefSeq" id="WP_141885549.1">
    <property type="nucleotide sequence ID" value="NZ_BAAAUY010000023.1"/>
</dbReference>
<dbReference type="GO" id="GO:0015833">
    <property type="term" value="P:peptide transport"/>
    <property type="evidence" value="ECO:0007669"/>
    <property type="project" value="TreeGrafter"/>
</dbReference>
<sequence>MSESNPQPTYTKRKRSKTPIVIGVIIIVGLIAAVAAYFALTRPTEGGDAKKEIAVGLVLEPTSLDIRNDAGVATGQVLIDNVYQGLVGIEPGSIADIVPVLATKMPEVSADGLEYTFTLRSGVTFHSGAELTADDVVASLSGALTADAVGFDAKVEQIDADTVKVVLGEPNSRLLWELAGSAGVILEGGSTDGLQNSANGTGPFEFTRWKQGDSITLDRFADYWGEPAIVDRATFRFFPEGRAAVNALKDGDIDVHTALLSPLRAEFEGNANFEMVRADSADVFTLAYNSARAPFDDPRVRKALSMAINGEALVASQNGDAVQLGSPITEGEPGYVDLTDVNAYDPEAARALLAEAGQSNLSLTITSPNFYDTAALDMVTSQLAEIGVSAKVKPVEFPTWLNDVYSNHDFDLSYVDHAEARDLGNYANPGYYFGYDNPEVQRLYAESIASTDAGAEAKLLEDAARIIAEDAPAKWLFNYTPTNVISTKVSGFPSVNTNARVSLAGVSID</sequence>
<dbReference type="AlphaFoldDB" id="A0A542Y1T4"/>
<dbReference type="STRING" id="55969.SD72_04890"/>